<dbReference type="InterPro" id="IPR036188">
    <property type="entry name" value="FAD/NAD-bd_sf"/>
</dbReference>
<reference evidence="6" key="5">
    <citation type="journal article" date="1997" name="J. Bacteriol.">
        <title>Cloning and insertional inactivation of Streptomyces argillaceus genes involved in the earliest steps of biosynthesis of the sugar moieties of the antitumor polyketide mithramycin.</title>
        <authorList>
            <person name="Lombo F."/>
            <person name="Siems K."/>
            <person name="Brana A.F."/>
            <person name="Mendez C."/>
            <person name="Bindseil K."/>
            <person name="Salas J.A."/>
        </authorList>
    </citation>
    <scope>NUCLEOTIDE SEQUENCE</scope>
    <source>
        <strain evidence="6">ATCC 12956</strain>
    </source>
</reference>
<reference evidence="6" key="10">
    <citation type="journal article" date="2000" name="Angew. Chem. Int. Ed.">
        <title>The Novel Hybrid Antitumor Compound Premithramycinone H Provides Indirect Evidence for a Tricyclic Intermediate of the Biosynthesis of the Aureolic Acid Antibiotic Mithramycin.</title>
        <authorList>
            <person name="Lombo F."/>
            <person name="Kunzel E."/>
            <person name="Prado L."/>
            <person name="Brana A.F."/>
            <person name="Bindseil K.U."/>
            <person name="Frevert J."/>
            <person name="Bearden D."/>
            <person name="Mendez C."/>
            <person name="Salas J.A."/>
            <person name="Rohr J."/>
        </authorList>
    </citation>
    <scope>NUCLEOTIDE SEQUENCE</scope>
    <source>
        <strain evidence="6">ATCC 12956</strain>
    </source>
</reference>
<keyword evidence="7 8" id="KW-0002">3D-structure</keyword>
<reference evidence="6" key="12">
    <citation type="journal article" date="2000" name="J. Biol. Chem.">
        <title>Characterization of two polyketide methyltransferases involved in the biosynthesis of the antitumor drug mithramycin by Streptomyces argillaceus.</title>
        <authorList>
            <person name="Lozano M.J."/>
            <person name="Remsing L.L."/>
            <person name="Quiros L.M."/>
            <person name="Brana A.F."/>
            <person name="Fernandez E."/>
            <person name="Sanchez C."/>
            <person name="Mendez C."/>
            <person name="Rohr J."/>
            <person name="Salas J.A."/>
        </authorList>
    </citation>
    <scope>NUCLEOTIDE SEQUENCE</scope>
    <source>
        <strain evidence="6">ATCC 12956</strain>
    </source>
</reference>
<reference evidence="6" key="3">
    <citation type="journal article" date="1996" name="Mol. Gen. Genet.">
        <title>An ABC transporter is essential for resistance to the antitumor agent mithramycin in the producer Streptomyces argillaceus.</title>
        <authorList>
            <person name="Fernandez E."/>
            <person name="Lombo F."/>
            <person name="Mendez C."/>
            <person name="Salas J.A."/>
        </authorList>
    </citation>
    <scope>NUCLEOTIDE SEQUENCE</scope>
    <source>
        <strain evidence="6">ATCC 12956</strain>
    </source>
</reference>
<dbReference type="PDB" id="4K5R">
    <property type="method" value="X-ray"/>
    <property type="resolution" value="2.00 A"/>
    <property type="chains" value="A/B=1-533"/>
</dbReference>
<feature type="region of interest" description="Disordered" evidence="4">
    <location>
        <begin position="508"/>
        <end position="533"/>
    </location>
</feature>
<reference evidence="6" key="7">
    <citation type="journal article" date="1999" name="Chem. Biol.">
        <title>Oxidative cleavage of premithramycin B is one of the last steps in the biosynthesis of the antitumor drug mithramycin.</title>
        <authorList>
            <person name="Prado L."/>
            <person name="Fernandez E."/>
            <person name="Weissbach U."/>
            <person name="Blanco G."/>
            <person name="Quiros L.M."/>
            <person name="Brana A.F."/>
            <person name="Mendez C."/>
            <person name="Rohr J."/>
            <person name="Salas J.A."/>
        </authorList>
    </citation>
    <scope>NUCLEOTIDE SEQUENCE</scope>
    <source>
        <strain evidence="6">ATCC 12956</strain>
    </source>
</reference>
<dbReference type="PANTHER" id="PTHR43004:SF19">
    <property type="entry name" value="BINDING MONOOXYGENASE, PUTATIVE (JCVI)-RELATED"/>
    <property type="match status" value="1"/>
</dbReference>
<dbReference type="PRINTS" id="PR00420">
    <property type="entry name" value="RNGMNOXGNASE"/>
</dbReference>
<reference evidence="6" key="1">
    <citation type="journal article" date="1996" name="Chem. Biol.">
        <title>Deciphering the biosynthetic origin of the aglycone of the aureolic acid group of anti-tumor agents.</title>
        <authorList>
            <person name="Blanco G."/>
            <person name="Fu H."/>
            <person name="Mendez C."/>
            <person name="Khosla C."/>
            <person name="Salas J.A."/>
        </authorList>
    </citation>
    <scope>NUCLEOTIDE SEQUENCE</scope>
    <source>
        <strain evidence="6">ATCC 12956</strain>
    </source>
</reference>
<evidence type="ECO:0007829" key="9">
    <source>
        <dbReference type="PDB" id="4K5S"/>
    </source>
</evidence>
<feature type="domain" description="FAD-binding" evidence="5">
    <location>
        <begin position="13"/>
        <end position="348"/>
    </location>
</feature>
<dbReference type="PDB" id="4K5S">
    <property type="method" value="X-ray"/>
    <property type="resolution" value="1.90 A"/>
    <property type="chains" value="A=1-533"/>
</dbReference>
<dbReference type="InterPro" id="IPR050641">
    <property type="entry name" value="RIFMO-like"/>
</dbReference>
<reference evidence="6" key="17">
    <citation type="journal article" date="2003" name="J. Am. Chem. Soc.">
        <title>Mithramycin SK, a novel antitumor drug with improved therapeutic index, mithramycin SA, and demycarosyl-mithramycin SK: three new products generated in the mithramycin producer Streptomyces argillaceus through combinatorial biosynthesis.</title>
        <authorList>
            <person name="Remsing L.L."/>
            <person name="Gonzalez A.M."/>
            <person name="Nur-e-Alam M."/>
            <person name="Fernandez-Lozano M.J."/>
            <person name="Brana A.F."/>
            <person name="Rix U."/>
            <person name="Oliveira M.A."/>
            <person name="Mendez C."/>
            <person name="Salas J.A."/>
            <person name="Rohr J."/>
        </authorList>
    </citation>
    <scope>NUCLEOTIDE SEQUENCE</scope>
    <source>
        <strain evidence="6">ATCC 12956</strain>
    </source>
</reference>
<dbReference type="Pfam" id="PF21274">
    <property type="entry name" value="Rng_hyd_C"/>
    <property type="match status" value="1"/>
</dbReference>
<reference evidence="6" key="9">
    <citation type="journal article" date="1999" name="Mol. Gen. Genet.">
        <title>Analysis of two chromosomal regions adjacent to genes for a type II polyketide synthase involved in the biosynthesis of the antitumor polyketide mithramycin in Streptomyces argillaceus.</title>
        <authorList>
            <person name="Prado L."/>
            <person name="Lombo F."/>
            <person name="Brana A.F."/>
            <person name="Mendez C."/>
            <person name="Rohr J."/>
            <person name="Salas J.A."/>
        </authorList>
    </citation>
    <scope>NUCLEOTIDE SEQUENCE</scope>
    <source>
        <strain evidence="6">ATCC 12956</strain>
    </source>
</reference>
<feature type="binding site" evidence="7 8">
    <location>
        <position position="292"/>
    </location>
    <ligand>
        <name>FAD</name>
        <dbReference type="ChEBI" id="CHEBI:57692"/>
    </ligand>
</feature>
<reference evidence="6" key="19">
    <citation type="journal article" date="2004" name="J. Biol. Chem.">
        <title>MtmMII-mediated C-methylation during biosynthesis of the antitumor drug mithramycin is essential for biological activity and DNA-drug interaction.</title>
        <authorList>
            <person name="Rodriguez D."/>
            <person name="Quiros L.M."/>
            <person name="Salas J.A."/>
        </authorList>
    </citation>
    <scope>NUCLEOTIDE SEQUENCE</scope>
    <source>
        <strain evidence="6">ATCC 12956</strain>
    </source>
</reference>
<reference evidence="6" key="16">
    <citation type="journal article" date="2002" name="J. Am. Chem. Soc.">
        <title>Rationally designed glycosylated premithramycins: hybrid aromatic polyketides using genes from three different biosynthetic pathways.</title>
        <authorList>
            <person name="Trefzer A."/>
            <person name="Blanco G."/>
            <person name="Remsing L."/>
            <person name="Kunzel E."/>
            <person name="Rix U."/>
            <person name="Lipata F."/>
            <person name="Brana A.F."/>
            <person name="Mendez C."/>
            <person name="Rohr J."/>
            <person name="Bechthold A."/>
            <person name="Salas J.A."/>
        </authorList>
    </citation>
    <scope>NUCLEOTIDE SEQUENCE</scope>
    <source>
        <strain evidence="6">ATCC 12956</strain>
    </source>
</reference>
<evidence type="ECO:0000256" key="3">
    <source>
        <dbReference type="ARBA" id="ARBA00022827"/>
    </source>
</evidence>
<reference evidence="6" key="11">
    <citation type="journal article" date="2000" name="FEMS Microbiol. Lett.">
        <title>Insertional inactivation of mtrX and mtrY genes from the mithramycin gene cluster affects production and growth of the producer organism Streptomyces argillaceus.</title>
        <authorList>
            <person name="Garcia-Bernardo J."/>
            <person name="Brana A.F."/>
            <person name="Mendez C."/>
            <person name="Salas J.A."/>
        </authorList>
    </citation>
    <scope>NUCLEOTIDE SEQUENCE</scope>
    <source>
        <strain evidence="6">ATCC 12956</strain>
    </source>
</reference>
<keyword evidence="2 7" id="KW-0285">Flavoprotein</keyword>
<reference evidence="6" key="2">
    <citation type="journal article" date="1996" name="Gene">
        <title>Characterization of Streptomyces argillaceus genes encoding a polyketide synthase involved in the biosynthesis of the antitumor mithramycin.</title>
        <authorList>
            <person name="Lombo F."/>
            <person name="Blanco G."/>
            <person name="Fernandez E."/>
            <person name="Mendez C."/>
            <person name="Salas J.A."/>
        </authorList>
    </citation>
    <scope>NUCLEOTIDE SEQUENCE</scope>
    <source>
        <strain evidence="6">ATCC 12956</strain>
    </source>
</reference>
<feature type="binding site" evidence="7 8">
    <location>
        <position position="305"/>
    </location>
    <ligand>
        <name>FAD</name>
        <dbReference type="ChEBI" id="CHEBI:57692"/>
    </ligand>
</feature>
<gene>
    <name evidence="6" type="primary">mtmOIV</name>
</gene>
<name>Q194P4_STRAA</name>
<dbReference type="EvolutionaryTrace" id="Q194P4"/>
<sequence>MHNSNADDAALTTDVVVVGGGPVGLMLAGELRAGGVGALVLEKLVEPVGHDRAGALHIRTVETLDLRGLLDRFLEGTQVAKGLPFAGIFTQGLDFGLVDTRHPYTGLVPQSRTEALLAEHAREAGAEIPRGHEVTRLRQDAEAVEVTVAGPSGPYPVRARYGVGCDGGRSTVRRLAADRFPGTEATVRALIGYVTTPEREVPRRWERTPDGILVLAFPPEGGLGPGWSSSSTGHSPAADEGPVTLEDLGAAVARVRGTPLTLTEPVSWLSRFGDASRQAKRYRSGRVLLAGDAAHVHFPIGGQGLNTGLQDAVNLGWKLAARVRGWGSEELLDTYHDERHPVAERVLLNTRAQLALMRPDEQHTTPLRGFVEELLGTDEVNRYFTGMITGTDVRYATFAPAASARPHPWPGRFAGGLVLSRPSGEPVPVAELLRSARPLLLDLAGRADLREATRPWSDRVSVVAGEATVEPPAQALLVRPDGYVAWAGSPAATADELRASLARWFGPPANREPVGHQERAGRRGRPLSALKPE</sequence>
<feature type="binding site" evidence="7 8">
    <location>
        <position position="134"/>
    </location>
    <ligand>
        <name>FAD</name>
        <dbReference type="ChEBI" id="CHEBI:57692"/>
    </ligand>
</feature>
<reference evidence="6" key="13">
    <citation type="journal article" date="2000" name="Mol. Gen. Genet.">
        <title>Characterization of two glycosyltransferases involved in early glycosylation steps during biosynthesis of the antitumor polyketide mithramycin by Streptomyces argillaceus.</title>
        <authorList>
            <person name="Blanco G."/>
            <person name="Fernandez E."/>
            <person name="Fernandez M.J."/>
            <person name="Brana A.F."/>
            <person name="Weissbach U."/>
            <person name="Kunzel E."/>
            <person name="Rohr J."/>
            <person name="Mendez C."/>
            <person name="Salas J.A."/>
        </authorList>
    </citation>
    <scope>NUCLEOTIDE SEQUENCE</scope>
    <source>
        <strain evidence="6">ATCC 12956</strain>
    </source>
</reference>
<organism evidence="6">
    <name type="scientific">Streptomyces argillaceus</name>
    <dbReference type="NCBI Taxonomy" id="41951"/>
    <lineage>
        <taxon>Bacteria</taxon>
        <taxon>Bacillati</taxon>
        <taxon>Actinomycetota</taxon>
        <taxon>Actinomycetes</taxon>
        <taxon>Kitasatosporales</taxon>
        <taxon>Streptomycetaceae</taxon>
        <taxon>Streptomyces</taxon>
    </lineage>
</organism>
<feature type="binding site" evidence="7">
    <location>
        <position position="302"/>
    </location>
    <ligand>
        <name>FAD</name>
        <dbReference type="ChEBI" id="CHEBI:57692"/>
    </ligand>
</feature>
<evidence type="ECO:0007829" key="7">
    <source>
        <dbReference type="PDB" id="3FMW"/>
    </source>
</evidence>
<dbReference type="InterPro" id="IPR002938">
    <property type="entry name" value="FAD-bd"/>
</dbReference>
<feature type="binding site" evidence="7 8">
    <location>
        <position position="110"/>
    </location>
    <ligand>
        <name>FAD</name>
        <dbReference type="ChEBI" id="CHEBI:57692"/>
    </ligand>
</feature>
<keyword evidence="7 8" id="KW-0547">Nucleotide-binding</keyword>
<feature type="binding site" evidence="7 8">
    <location>
        <position position="42"/>
    </location>
    <ligand>
        <name>FAD</name>
        <dbReference type="ChEBI" id="CHEBI:57692"/>
    </ligand>
</feature>
<evidence type="ECO:0000256" key="1">
    <source>
        <dbReference type="ARBA" id="ARBA00001974"/>
    </source>
</evidence>
<reference evidence="6" key="18">
    <citation type="journal article" date="2003" name="J. Bacteriol.">
        <title>Purification and characterization of a monooxygenase involved in the biosynthetic pathway of the antitumor drug mithramycin.</title>
        <authorList>
            <person name="Rodriguez D."/>
            <person name="Quiros L.M."/>
            <person name="Brana A.F."/>
            <person name="Salas J.A."/>
        </authorList>
    </citation>
    <scope>NUCLEOTIDE SEQUENCE</scope>
    <source>
        <strain evidence="6">ATCC 12956</strain>
    </source>
</reference>
<keyword evidence="3 7" id="KW-0274">FAD</keyword>
<reference evidence="6" key="15">
    <citation type="journal article" date="2002" name="J. Am. Chem. Soc.">
        <title>Ketopremithramycins and ketomithramycins, four new aureolic acid-type compounds obtained upon inactivation of two genes involved in the biosynthesis of the deoxysugar moieties of the antitumor drug mithramycin by Streptomyces argillaceus, reveal novel insights into post-PKS tailoring steps of the mithramycin biosynthetic pathway.</title>
        <authorList>
            <person name="Remsing L.L."/>
            <person name="Garcia-Bernardo J."/>
            <person name="Gonzalez A."/>
            <person name="Kunzel E."/>
            <person name="Rix U."/>
            <person name="Brana A.F."/>
            <person name="Bearden D.W."/>
            <person name="Mendez C."/>
            <person name="Salas J.A."/>
            <person name="Rohr J."/>
        </authorList>
    </citation>
    <scope>NUCLEOTIDE SEQUENCE</scope>
    <source>
        <strain evidence="6">ATCC 12956</strain>
    </source>
</reference>
<dbReference type="PDB" id="3FMW">
    <property type="method" value="X-ray"/>
    <property type="resolution" value="2.89 A"/>
    <property type="chains" value="A/B/C=1-533"/>
</dbReference>
<proteinExistence type="evidence at protein level"/>
<feature type="binding site" evidence="7 8">
    <location>
        <position position="306"/>
    </location>
    <ligand>
        <name>FAD</name>
        <dbReference type="ChEBI" id="CHEBI:57692"/>
    </ligand>
</feature>
<dbReference type="SUPFAM" id="SSF51905">
    <property type="entry name" value="FAD/NAD(P)-binding domain"/>
    <property type="match status" value="1"/>
</dbReference>
<reference evidence="6" key="6">
    <citation type="journal article" date="1998" name="J. Bacteriol.">
        <title>Identification of two genes from Streptomyces argillaceus encoding glycosyltransferases involved in transfer of a disaccharide during biosynthesis of the antitumor drug mithramycin.</title>
        <authorList>
            <person name="Fernandez E."/>
            <person name="Weissbach U."/>
            <person name="Reillo C.S."/>
            <person name="Brana A.F."/>
            <person name="Mendez C."/>
            <person name="Rohr J."/>
            <person name="Salas J.A."/>
        </authorList>
    </citation>
    <scope>NUCLEOTIDE SEQUENCE</scope>
    <source>
        <strain evidence="6">ATCC 12956</strain>
    </source>
</reference>
<feature type="binding site" evidence="7 8">
    <location>
        <position position="55"/>
    </location>
    <ligand>
        <name>FAD</name>
        <dbReference type="ChEBI" id="CHEBI:57692"/>
    </ligand>
</feature>
<reference evidence="6" key="20">
    <citation type="journal article" date="2005" name="ChemBioChem">
        <title>Elucidation of the glycosylation sequence of mithramycin biosynthesis: isolation of 3A-deolivosylpremithramycin B and its conversion to premithramycin B by glycosyltransferase MtmGII.</title>
        <authorList>
            <person name="Nur-e-Alam M."/>
            <person name="Mendez C."/>
            <person name="Salas J.A."/>
            <person name="Rohr J."/>
        </authorList>
    </citation>
    <scope>NUCLEOTIDE SEQUENCE</scope>
    <source>
        <strain evidence="6">ATCC 12956</strain>
    </source>
</reference>
<reference evidence="6" key="21">
    <citation type="submission" date="2006-06" db="EMBL/GenBank/DDBJ databases">
        <authorList>
            <consortium name="Microbial Genomics Group"/>
            <consortium name="Lawrence Livermore National Laboratory"/>
            <consortium name="and the Genome Analysis Group"/>
            <consortium name="Oak Ridge National Laboratory"/>
            <person name="Larimer F."/>
        </authorList>
    </citation>
    <scope>NUCLEOTIDE SEQUENCE</scope>
    <source>
        <strain evidence="6">ATCC 12956</strain>
    </source>
</reference>
<evidence type="ECO:0007829" key="8">
    <source>
        <dbReference type="PDB" id="4K5R"/>
    </source>
</evidence>
<dbReference type="Pfam" id="PF01494">
    <property type="entry name" value="FAD_binding_3"/>
    <property type="match status" value="1"/>
</dbReference>
<protein>
    <submittedName>
        <fullName evidence="6">Oxygenase</fullName>
    </submittedName>
</protein>
<dbReference type="Gene3D" id="3.40.30.120">
    <property type="match status" value="1"/>
</dbReference>
<dbReference type="PANTHER" id="PTHR43004">
    <property type="entry name" value="TRK SYSTEM POTASSIUM UPTAKE PROTEIN"/>
    <property type="match status" value="1"/>
</dbReference>
<reference evidence="6" key="14">
    <citation type="journal article" date="2001" name="Mol. Gen. Genet.">
        <title>The mtmVUC genes of the mithramycin gene cluster in Streptomyces argillaceus are involved in the biosynthesis of the sugar moieties.</title>
        <authorList>
            <person name="Gonzalez A."/>
            <person name="Remsing L.L."/>
            <person name="Lombo F."/>
            <person name="Fernandez M.J."/>
            <person name="Prado L."/>
            <person name="Brana A.F."/>
            <person name="Kunzel E."/>
            <person name="Rohr J."/>
            <person name="Mendez C."/>
            <person name="Salas J.A."/>
        </authorList>
    </citation>
    <scope>NUCLEOTIDE SEQUENCE</scope>
    <source>
        <strain evidence="6">ATCC 12956</strain>
    </source>
</reference>
<dbReference type="GO" id="GO:0016709">
    <property type="term" value="F:oxidoreductase activity, acting on paired donors, with incorporation or reduction of molecular oxygen, NAD(P)H as one donor, and incorporation of one atom of oxygen"/>
    <property type="evidence" value="ECO:0007669"/>
    <property type="project" value="UniProtKB-ARBA"/>
</dbReference>
<dbReference type="KEGG" id="ag:CAK50794"/>
<comment type="cofactor">
    <cofactor evidence="1">
        <name>FAD</name>
        <dbReference type="ChEBI" id="CHEBI:57692"/>
    </cofactor>
</comment>
<dbReference type="PDBsum" id="4K5R"/>
<evidence type="ECO:0000256" key="2">
    <source>
        <dbReference type="ARBA" id="ARBA00022630"/>
    </source>
</evidence>
<dbReference type="PDBsum" id="4K5S"/>
<evidence type="ECO:0000313" key="6">
    <source>
        <dbReference type="EMBL" id="CAK50794.2"/>
    </source>
</evidence>
<dbReference type="BioCyc" id="MetaCyc:MONOMER-17387"/>
<reference evidence="8 9" key="23">
    <citation type="journal article" date="2013" name="ACS Chem. Biol.">
        <title>Molecular insight into substrate recognition and catalysis of Baeyer-Villiger monooxygenase MtmOIV, the key frame-modifying enzyme in the biosynthesis of anticancer agent mithramycin.</title>
        <authorList>
            <person name="Bosserman M.A."/>
            <person name="Downey T."/>
            <person name="Noinaj N."/>
            <person name="Buchanan S.K."/>
            <person name="Rohr J."/>
        </authorList>
    </citation>
    <scope>X-RAY CRYSTALLOGRAPHY (1.90 ANGSTROMS) IN COMPLEX WITH FAD</scope>
</reference>
<dbReference type="EMBL" id="X89899">
    <property type="protein sequence ID" value="CAK50794.2"/>
    <property type="molecule type" value="Genomic_DNA"/>
</dbReference>
<reference evidence="6" key="24">
    <citation type="submission" date="2014-12" db="EMBL/GenBank/DDBJ databases">
        <authorList>
            <person name="Lo Raquel"/>
        </authorList>
    </citation>
    <scope>NUCLEOTIDE SEQUENCE</scope>
    <source>
        <strain evidence="6">ATCC 12956</strain>
    </source>
</reference>
<dbReference type="AlphaFoldDB" id="Q194P4"/>
<evidence type="ECO:0000259" key="5">
    <source>
        <dbReference type="Pfam" id="PF01494"/>
    </source>
</evidence>
<accession>Q194P4</accession>
<reference evidence="7" key="22">
    <citation type="journal article" date="2009" name="Biochemistry">
        <title>Crystal structure of Baeyer-Villiger monooxygenase MtmOIV, the key enzyme of the mithramycin biosynthetic pathway .</title>
        <authorList>
            <person name="Beam M.P."/>
            <person name="Bosserman M.A."/>
            <person name="Noinaj N."/>
            <person name="Wehenkel M."/>
            <person name="Rohr J."/>
        </authorList>
    </citation>
    <scope>X-RAY CRYSTALLOGRAPHY (2.89 ANGSTROMS) IN COMPLEX WITH FAD</scope>
</reference>
<feature type="binding site" evidence="7 8">
    <location>
        <position position="23"/>
    </location>
    <ligand>
        <name>FAD</name>
        <dbReference type="ChEBI" id="CHEBI:57692"/>
    </ligand>
</feature>
<dbReference type="PDBsum" id="3FMW"/>
<dbReference type="GO" id="GO:0071949">
    <property type="term" value="F:FAD binding"/>
    <property type="evidence" value="ECO:0007669"/>
    <property type="project" value="InterPro"/>
</dbReference>
<evidence type="ECO:0000256" key="4">
    <source>
        <dbReference type="SAM" id="MobiDB-lite"/>
    </source>
</evidence>
<dbReference type="Gene3D" id="3.30.70.2450">
    <property type="match status" value="1"/>
</dbReference>
<dbReference type="Gene3D" id="3.50.50.60">
    <property type="entry name" value="FAD/NAD(P)-binding domain"/>
    <property type="match status" value="1"/>
</dbReference>
<reference evidence="6" key="4">
    <citation type="journal article" date="1997" name="Chem. Biol.">
        <title>Folding of the polyketide chain is not dictated by minimal polyketide synthase in the biosynthesis of mithramycin and anthracycline.</title>
        <authorList>
            <person name="Kantola J."/>
            <person name="Blanco G."/>
            <person name="Hautala A."/>
            <person name="Kunnari T."/>
            <person name="Hakala J."/>
            <person name="Mendez C."/>
            <person name="Ylihonko K."/>
            <person name="Mantsala P."/>
            <person name="Salas J."/>
        </authorList>
    </citation>
    <scope>NUCLEOTIDE SEQUENCE</scope>
    <source>
        <strain evidence="6">ATCC 12956</strain>
    </source>
</reference>
<feature type="binding site" evidence="9">
    <location>
        <position position="171"/>
    </location>
    <ligand>
        <name>FAD</name>
        <dbReference type="ChEBI" id="CHEBI:57692"/>
    </ligand>
</feature>
<dbReference type="SMR" id="Q194P4"/>
<reference evidence="6" key="8">
    <citation type="journal article" date="1999" name="J. Nat. Prod.">
        <title>The structure of mithramycin reinvestigated.</title>
        <authorList>
            <person name="Wohlert S.E."/>
            <person name="Kunzel E."/>
            <person name="Machinek R."/>
            <person name="Mendez C."/>
            <person name="Salas J.A."/>
            <person name="Rohr J."/>
        </authorList>
    </citation>
    <scope>NUCLEOTIDE SEQUENCE</scope>
    <source>
        <strain evidence="6">ATCC 12956</strain>
    </source>
</reference>